<accession>A0AAN0SQM6</accession>
<evidence type="ECO:0000313" key="2">
    <source>
        <dbReference type="Proteomes" id="UP000031861"/>
    </source>
</evidence>
<sequence length="375" mass="44050">MQSVLNKINDDLYAQKISNRQLSTILDVSHTTTNAMLSNKREFDFVHFVKVLQMLYPNDVNLRRECLRGFINKISPKNVRLGMEFLNLYGELDLQNILVEKSAQSSNRVNKQLAEVYELLLRRSDETITRKDFHQEVEKKRKEKKITSNELRIVSDFALIYSFLDYKNYQMVLKYTRELRTYIDEIKNKSLSHSFLIRAREMEATTNHRTNNIEDARTLCKEIINDQENIYIGTTANAYCILAETYSFEDFKIAKTFLERGIILLHNPTNKKLMIRKAVLENTLDFLRLHWGEELDLVKPHHAAELAFLYIKSNRKSEAIAILDKIKRENGSLSPMQEYYMGLATGNKKHFEISIEKFEKTGDFFYISLPKYALK</sequence>
<protein>
    <submittedName>
        <fullName evidence="1">Prophage helix-turn-helix protein</fullName>
    </submittedName>
</protein>
<evidence type="ECO:0000313" key="1">
    <source>
        <dbReference type="EMBL" id="AJI08590.1"/>
    </source>
</evidence>
<organism evidence="1 2">
    <name type="scientific">Bacillus cereus 03BB108</name>
    <dbReference type="NCBI Taxonomy" id="451709"/>
    <lineage>
        <taxon>Bacteria</taxon>
        <taxon>Bacillati</taxon>
        <taxon>Bacillota</taxon>
        <taxon>Bacilli</taxon>
        <taxon>Bacillales</taxon>
        <taxon>Bacillaceae</taxon>
        <taxon>Bacillus</taxon>
        <taxon>Bacillus cereus group</taxon>
    </lineage>
</organism>
<reference evidence="1 2" key="1">
    <citation type="journal article" date="2015" name="Genome Announc.">
        <title>Complete genome sequences for 35 biothreat assay-relevant bacillus species.</title>
        <authorList>
            <person name="Johnson S.L."/>
            <person name="Daligault H.E."/>
            <person name="Davenport K.W."/>
            <person name="Jaissle J."/>
            <person name="Frey K.G."/>
            <person name="Ladner J.T."/>
            <person name="Broomall S.M."/>
            <person name="Bishop-Lilly K.A."/>
            <person name="Bruce D.C."/>
            <person name="Gibbons H.S."/>
            <person name="Coyne S.R."/>
            <person name="Lo C.C."/>
            <person name="Meincke L."/>
            <person name="Munk A.C."/>
            <person name="Koroleva G.I."/>
            <person name="Rosenzweig C.N."/>
            <person name="Palacios G.F."/>
            <person name="Redden C.L."/>
            <person name="Minogue T.D."/>
            <person name="Chain P.S."/>
        </authorList>
    </citation>
    <scope>NUCLEOTIDE SEQUENCE [LARGE SCALE GENOMIC DNA]</scope>
    <source>
        <strain evidence="1 2">03BB108</strain>
    </source>
</reference>
<dbReference type="NCBIfam" id="NF038310">
    <property type="entry name" value="lysogeny_AimR"/>
    <property type="match status" value="1"/>
</dbReference>
<dbReference type="Pfam" id="PF22871">
    <property type="entry name" value="AimR"/>
    <property type="match status" value="1"/>
</dbReference>
<dbReference type="AlphaFoldDB" id="A0AAN0SQM6"/>
<dbReference type="RefSeq" id="WP_001996391.1">
    <property type="nucleotide sequence ID" value="NZ_CP009637.1"/>
</dbReference>
<dbReference type="InterPro" id="IPR047705">
    <property type="entry name" value="AimR-like"/>
</dbReference>
<name>A0AAN0SQM6_BACCE</name>
<proteinExistence type="predicted"/>
<keyword evidence="1" id="KW-0614">Plasmid</keyword>
<geneLocation type="plasmid" evidence="1 2">
    <name>pBFI_5</name>
</geneLocation>
<dbReference type="Proteomes" id="UP000031861">
    <property type="component" value="Plasmid pBFI_5"/>
</dbReference>
<gene>
    <name evidence="1" type="ORF">AK40_6276</name>
</gene>
<dbReference type="EMBL" id="CP009637">
    <property type="protein sequence ID" value="AJI08590.1"/>
    <property type="molecule type" value="Genomic_DNA"/>
</dbReference>